<dbReference type="PROSITE" id="PS01225">
    <property type="entry name" value="CTCK_2"/>
    <property type="match status" value="1"/>
</dbReference>
<dbReference type="SUPFAM" id="SSF57603">
    <property type="entry name" value="FnI-like domain"/>
    <property type="match status" value="1"/>
</dbReference>
<dbReference type="InterPro" id="IPR001846">
    <property type="entry name" value="VWF_type-D"/>
</dbReference>
<dbReference type="EMBL" id="JAYKXH010000025">
    <property type="protein sequence ID" value="KAK7121757.1"/>
    <property type="molecule type" value="Genomic_DNA"/>
</dbReference>
<feature type="domain" description="VWFD" evidence="7">
    <location>
        <begin position="48"/>
        <end position="231"/>
    </location>
</feature>
<dbReference type="SMART" id="SM00216">
    <property type="entry name" value="VWD"/>
    <property type="match status" value="1"/>
</dbReference>
<dbReference type="InterPro" id="IPR050780">
    <property type="entry name" value="Mucin_vWF_Thrombospondin_sf"/>
</dbReference>
<accession>A0AAN9C4Q7</accession>
<dbReference type="InterPro" id="IPR001007">
    <property type="entry name" value="VWF_dom"/>
</dbReference>
<dbReference type="InterPro" id="IPR036084">
    <property type="entry name" value="Ser_inhib-like_sf"/>
</dbReference>
<dbReference type="GO" id="GO:0031012">
    <property type="term" value="C:extracellular matrix"/>
    <property type="evidence" value="ECO:0007669"/>
    <property type="project" value="TreeGrafter"/>
</dbReference>
<feature type="disulfide bond" evidence="4">
    <location>
        <begin position="651"/>
        <end position="700"/>
    </location>
</feature>
<dbReference type="SMART" id="SM00214">
    <property type="entry name" value="VWC"/>
    <property type="match status" value="2"/>
</dbReference>
<dbReference type="GO" id="GO:0005615">
    <property type="term" value="C:extracellular space"/>
    <property type="evidence" value="ECO:0007669"/>
    <property type="project" value="TreeGrafter"/>
</dbReference>
<reference evidence="8 9" key="1">
    <citation type="submission" date="2024-02" db="EMBL/GenBank/DDBJ databases">
        <title>Chromosome-level genome assembly of the Eurasian Minnow (Phoxinus phoxinus).</title>
        <authorList>
            <person name="Oriowo T.O."/>
            <person name="Martin S."/>
            <person name="Stange M."/>
            <person name="Chrysostomakis Y."/>
            <person name="Brown T."/>
            <person name="Winkler S."/>
            <person name="Kukowka S."/>
            <person name="Myers E.W."/>
            <person name="Bohne A."/>
        </authorList>
    </citation>
    <scope>NUCLEOTIDE SEQUENCE [LARGE SCALE GENOMIC DNA]</scope>
    <source>
        <strain evidence="8">ZFMK-TIS-60720</strain>
        <tissue evidence="8">Whole Organism</tissue>
    </source>
</reference>
<evidence type="ECO:0000313" key="9">
    <source>
        <dbReference type="Proteomes" id="UP001364617"/>
    </source>
</evidence>
<feature type="domain" description="CTCK" evidence="5">
    <location>
        <begin position="632"/>
        <end position="725"/>
    </location>
</feature>
<evidence type="ECO:0000259" key="7">
    <source>
        <dbReference type="PROSITE" id="PS51233"/>
    </source>
</evidence>
<sequence length="726" mass="80686">MAKCIKGDVIEIIPLQCPPLKNITCKYNQPQVLVYDEHQCCQQYACDCFCEGWGDPHYITFDGFYYTYQGNCTYILMEEIRPKHHLKIYIDNVYCAIGEPVSCPRSIIVSYNKQVITLRNHRFMGGADLEALKDNVKLKLPYTYNGVRVISSTLDLLLEIPELKVVVTFGITGFGINLPFQHFGKNTQGHCGTCNNNTADDCMIPGGILVNDCAVMADYWTASGVDGKNCTKPPVWNMSTPEPKTHTAKTPTPTTPCQAHPDCYLLKSKLFEACHSHIPPTNYFLACQYDSCHMSNPAVVCASLQSYARACSQLGICIHWRNYTNLCNITCPGNKILLPCGPSEPPTCRDGPMQGNISVLTEGCFCPGNTILFNKESGLCVPKCGCIDPSGTPREFGEHFEYNCEDCICDKASQSVNCKPKKCNDVNPGSCTEPGFMLFNVTNPSDPCCSKQVCNCDVSICPPSDKKCGVGYAPVLELPNGKCCPEIRCEPKTVCVRNNTEYEPGTKIPDEPCVECNCEMDKDPYTQLHIVKCSPKVCPKDICPQGFKYVKKEGECCGTCTQVACIYDAPNNTRHVLQEGEEYKYKCETLNCHQMNGSFVIEKTTKQCPPFNPDDCEPETKHLDKDGCCEICELSNCVLKNNATRLHVNDCTSIEDVEVTSCTGHCNTKSMYSMEENIMKHSCSCCREMSVEKRQVTLKCANSTVIPHHNYIYIKSCTCTPTKCGD</sequence>
<dbReference type="AlphaFoldDB" id="A0AAN9C4Q7"/>
<proteinExistence type="predicted"/>
<feature type="domain" description="VWFC" evidence="6">
    <location>
        <begin position="386"/>
        <end position="455"/>
    </location>
</feature>
<evidence type="ECO:0008006" key="10">
    <source>
        <dbReference type="Google" id="ProtNLM"/>
    </source>
</evidence>
<evidence type="ECO:0000256" key="4">
    <source>
        <dbReference type="PROSITE-ProRule" id="PRU00039"/>
    </source>
</evidence>
<dbReference type="Pfam" id="PF08742">
    <property type="entry name" value="C8"/>
    <property type="match status" value="1"/>
</dbReference>
<keyword evidence="3" id="KW-0325">Glycoprotein</keyword>
<dbReference type="SUPFAM" id="SSF57567">
    <property type="entry name" value="Serine protease inhibitors"/>
    <property type="match status" value="1"/>
</dbReference>
<comment type="caution">
    <text evidence="8">The sequence shown here is derived from an EMBL/GenBank/DDBJ whole genome shotgun (WGS) entry which is preliminary data.</text>
</comment>
<dbReference type="SMART" id="SM00832">
    <property type="entry name" value="C8"/>
    <property type="match status" value="1"/>
</dbReference>
<comment type="caution">
    <text evidence="4">Lacks conserved residue(s) required for the propagation of feature annotation.</text>
</comment>
<evidence type="ECO:0000256" key="1">
    <source>
        <dbReference type="ARBA" id="ARBA00022737"/>
    </source>
</evidence>
<organism evidence="8 9">
    <name type="scientific">Phoxinus phoxinus</name>
    <name type="common">Eurasian minnow</name>
    <dbReference type="NCBI Taxonomy" id="58324"/>
    <lineage>
        <taxon>Eukaryota</taxon>
        <taxon>Metazoa</taxon>
        <taxon>Chordata</taxon>
        <taxon>Craniata</taxon>
        <taxon>Vertebrata</taxon>
        <taxon>Euteleostomi</taxon>
        <taxon>Actinopterygii</taxon>
        <taxon>Neopterygii</taxon>
        <taxon>Teleostei</taxon>
        <taxon>Ostariophysi</taxon>
        <taxon>Cypriniformes</taxon>
        <taxon>Leuciscidae</taxon>
        <taxon>Phoxininae</taxon>
        <taxon>Phoxinus</taxon>
    </lineage>
</organism>
<protein>
    <recommendedName>
        <fullName evidence="10">Intestinal mucin-like protein</fullName>
    </recommendedName>
</protein>
<dbReference type="InterPro" id="IPR014853">
    <property type="entry name" value="VWF/SSPO/ZAN-like_Cys-rich_dom"/>
</dbReference>
<dbReference type="SMART" id="SM00041">
    <property type="entry name" value="CT"/>
    <property type="match status" value="1"/>
</dbReference>
<dbReference type="InterPro" id="IPR006207">
    <property type="entry name" value="Cys_knot_C"/>
</dbReference>
<dbReference type="Pfam" id="PF00094">
    <property type="entry name" value="VWD"/>
    <property type="match status" value="1"/>
</dbReference>
<gene>
    <name evidence="8" type="ORF">R3I93_022744</name>
</gene>
<dbReference type="PANTHER" id="PTHR11339">
    <property type="entry name" value="EXTRACELLULAR MATRIX GLYCOPROTEIN RELATED"/>
    <property type="match status" value="1"/>
</dbReference>
<name>A0AAN9C4Q7_9TELE</name>
<evidence type="ECO:0000256" key="3">
    <source>
        <dbReference type="ARBA" id="ARBA00023180"/>
    </source>
</evidence>
<dbReference type="Gene3D" id="2.10.25.10">
    <property type="entry name" value="Laminin"/>
    <property type="match status" value="1"/>
</dbReference>
<dbReference type="PROSITE" id="PS50184">
    <property type="entry name" value="VWFC_2"/>
    <property type="match status" value="2"/>
</dbReference>
<evidence type="ECO:0000259" key="5">
    <source>
        <dbReference type="PROSITE" id="PS01225"/>
    </source>
</evidence>
<keyword evidence="9" id="KW-1185">Reference proteome</keyword>
<evidence type="ECO:0000259" key="6">
    <source>
        <dbReference type="PROSITE" id="PS50184"/>
    </source>
</evidence>
<dbReference type="PROSITE" id="PS51233">
    <property type="entry name" value="VWFD"/>
    <property type="match status" value="1"/>
</dbReference>
<evidence type="ECO:0000313" key="8">
    <source>
        <dbReference type="EMBL" id="KAK7121757.1"/>
    </source>
</evidence>
<evidence type="ECO:0000256" key="2">
    <source>
        <dbReference type="ARBA" id="ARBA00023157"/>
    </source>
</evidence>
<feature type="domain" description="VWFC" evidence="6">
    <location>
        <begin position="493"/>
        <end position="561"/>
    </location>
</feature>
<dbReference type="Proteomes" id="UP001364617">
    <property type="component" value="Unassembled WGS sequence"/>
</dbReference>
<keyword evidence="2 4" id="KW-1015">Disulfide bond</keyword>
<dbReference type="PANTHER" id="PTHR11339:SF406">
    <property type="entry name" value="MUCIN-5AC-LIKE"/>
    <property type="match status" value="1"/>
</dbReference>
<keyword evidence="1" id="KW-0677">Repeat</keyword>
<dbReference type="PROSITE" id="PS01208">
    <property type="entry name" value="VWFC_1"/>
    <property type="match status" value="1"/>
</dbReference>